<comment type="caution">
    <text evidence="2">The sequence shown here is derived from an EMBL/GenBank/DDBJ whole genome shotgun (WGS) entry which is preliminary data.</text>
</comment>
<evidence type="ECO:0000313" key="2">
    <source>
        <dbReference type="EMBL" id="KGA17800.1"/>
    </source>
</evidence>
<gene>
    <name evidence="2" type="ORF">GM51_9625</name>
</gene>
<dbReference type="AlphaFoldDB" id="A0A094Q114"/>
<reference evidence="2" key="1">
    <citation type="submission" date="2014-06" db="EMBL/GenBank/DDBJ databases">
        <title>Key roles for freshwater Actinobacteria revealed by deep metagenomic sequencing.</title>
        <authorList>
            <person name="Ghai R."/>
            <person name="Mizuno C.M."/>
            <person name="Picazo A."/>
            <person name="Camacho A."/>
            <person name="Rodriguez-Valera F."/>
        </authorList>
    </citation>
    <scope>NUCLEOTIDE SEQUENCE</scope>
</reference>
<sequence>MTKKLKISLKILAPLSLLVPLASCSTVAELTGVTLDVSRVEEMIEDGVLEQAGFSVVATCPDPMVAEVGETRTCSIEDEYGDTELVDVTIQNSEGDVVWEVRG</sequence>
<dbReference type="Pfam" id="PF14230">
    <property type="entry name" value="DUF4333"/>
    <property type="match status" value="1"/>
</dbReference>
<feature type="domain" description="DUF4333" evidence="1">
    <location>
        <begin position="22"/>
        <end position="95"/>
    </location>
</feature>
<evidence type="ECO:0000259" key="1">
    <source>
        <dbReference type="Pfam" id="PF14230"/>
    </source>
</evidence>
<dbReference type="InterPro" id="IPR025637">
    <property type="entry name" value="DUF4333"/>
</dbReference>
<proteinExistence type="predicted"/>
<name>A0A094Q114_9ZZZZ</name>
<protein>
    <recommendedName>
        <fullName evidence="1">DUF4333 domain-containing protein</fullName>
    </recommendedName>
</protein>
<dbReference type="EMBL" id="JNSL01000054">
    <property type="protein sequence ID" value="KGA17800.1"/>
    <property type="molecule type" value="Genomic_DNA"/>
</dbReference>
<accession>A0A094Q114</accession>
<organism evidence="2">
    <name type="scientific">freshwater metagenome</name>
    <dbReference type="NCBI Taxonomy" id="449393"/>
    <lineage>
        <taxon>unclassified sequences</taxon>
        <taxon>metagenomes</taxon>
        <taxon>ecological metagenomes</taxon>
    </lineage>
</organism>